<dbReference type="EMBL" id="BLLF01001349">
    <property type="protein sequence ID" value="GFH18749.1"/>
    <property type="molecule type" value="Genomic_DNA"/>
</dbReference>
<keyword evidence="3" id="KW-1185">Reference proteome</keyword>
<organism evidence="2 3">
    <name type="scientific">Haematococcus lacustris</name>
    <name type="common">Green alga</name>
    <name type="synonym">Haematococcus pluvialis</name>
    <dbReference type="NCBI Taxonomy" id="44745"/>
    <lineage>
        <taxon>Eukaryota</taxon>
        <taxon>Viridiplantae</taxon>
        <taxon>Chlorophyta</taxon>
        <taxon>core chlorophytes</taxon>
        <taxon>Chlorophyceae</taxon>
        <taxon>CS clade</taxon>
        <taxon>Chlamydomonadales</taxon>
        <taxon>Haematococcaceae</taxon>
        <taxon>Haematococcus</taxon>
    </lineage>
</organism>
<feature type="compositionally biased region" description="Polar residues" evidence="1">
    <location>
        <begin position="9"/>
        <end position="19"/>
    </location>
</feature>
<evidence type="ECO:0000256" key="1">
    <source>
        <dbReference type="SAM" id="MobiDB-lite"/>
    </source>
</evidence>
<comment type="caution">
    <text evidence="2">The sequence shown here is derived from an EMBL/GenBank/DDBJ whole genome shotgun (WGS) entry which is preliminary data.</text>
</comment>
<feature type="compositionally biased region" description="Pro residues" evidence="1">
    <location>
        <begin position="20"/>
        <end position="30"/>
    </location>
</feature>
<proteinExistence type="predicted"/>
<dbReference type="AlphaFoldDB" id="A0A699ZH37"/>
<evidence type="ECO:0000313" key="2">
    <source>
        <dbReference type="EMBL" id="GFH18749.1"/>
    </source>
</evidence>
<evidence type="ECO:0000313" key="3">
    <source>
        <dbReference type="Proteomes" id="UP000485058"/>
    </source>
</evidence>
<sequence length="240" mass="24238">MIVGKTPGDTDSTSLTITVQPPPCGSPAPPSTTSLAPSPLKPPPLLTSNAVYEASRQGLWGPVASGAYPSLPLIQGSGPLANTALSSQAAELASNSFSSQGGSSCTCGSSGCSLGASHSGDGVDKRLPAAYPLGASRYIPGLEPYPLPVPPVVPGMPVGPVVPLTATAVLPQQRPAANDFSRVTPIPGARPLAFTASSAAVMDWSGRVAQQQRDILDGGSNYIDEVDEVPSSIVNEADLL</sequence>
<reference evidence="2 3" key="1">
    <citation type="submission" date="2020-02" db="EMBL/GenBank/DDBJ databases">
        <title>Draft genome sequence of Haematococcus lacustris strain NIES-144.</title>
        <authorList>
            <person name="Morimoto D."/>
            <person name="Nakagawa S."/>
            <person name="Yoshida T."/>
            <person name="Sawayama S."/>
        </authorList>
    </citation>
    <scope>NUCLEOTIDE SEQUENCE [LARGE SCALE GENOMIC DNA]</scope>
    <source>
        <strain evidence="2 3">NIES-144</strain>
    </source>
</reference>
<accession>A0A699ZH37</accession>
<protein>
    <submittedName>
        <fullName evidence="2">Uncharacterized protein</fullName>
    </submittedName>
</protein>
<gene>
    <name evidence="2" type="ORF">HaLaN_15603</name>
</gene>
<name>A0A699ZH37_HAELA</name>
<dbReference type="Proteomes" id="UP000485058">
    <property type="component" value="Unassembled WGS sequence"/>
</dbReference>
<feature type="region of interest" description="Disordered" evidence="1">
    <location>
        <begin position="1"/>
        <end position="42"/>
    </location>
</feature>